<gene>
    <name evidence="1" type="ORF">GBAR_LOCUS3108</name>
</gene>
<comment type="caution">
    <text evidence="1">The sequence shown here is derived from an EMBL/GenBank/DDBJ whole genome shotgun (WGS) entry which is preliminary data.</text>
</comment>
<keyword evidence="2" id="KW-1185">Reference proteome</keyword>
<evidence type="ECO:0000313" key="2">
    <source>
        <dbReference type="Proteomes" id="UP001174909"/>
    </source>
</evidence>
<name>A0AA35R3L2_GEOBA</name>
<dbReference type="AlphaFoldDB" id="A0AA35R3L2"/>
<evidence type="ECO:0000313" key="1">
    <source>
        <dbReference type="EMBL" id="CAI8001071.1"/>
    </source>
</evidence>
<reference evidence="1" key="1">
    <citation type="submission" date="2023-03" db="EMBL/GenBank/DDBJ databases">
        <authorList>
            <person name="Steffen K."/>
            <person name="Cardenas P."/>
        </authorList>
    </citation>
    <scope>NUCLEOTIDE SEQUENCE</scope>
</reference>
<dbReference type="EMBL" id="CASHTH010000427">
    <property type="protein sequence ID" value="CAI8001071.1"/>
    <property type="molecule type" value="Genomic_DNA"/>
</dbReference>
<accession>A0AA35R3L2</accession>
<feature type="non-terminal residue" evidence="1">
    <location>
        <position position="1"/>
    </location>
</feature>
<sequence>MNFTSRGTTVVQPVLWTQAFIEDVVVTTYPVRYGMNSLAISSFMKKTRLWVKEMIHRSMVLAGEKSAVWTNDIPSSCVW</sequence>
<organism evidence="1 2">
    <name type="scientific">Geodia barretti</name>
    <name type="common">Barrett's horny sponge</name>
    <dbReference type="NCBI Taxonomy" id="519541"/>
    <lineage>
        <taxon>Eukaryota</taxon>
        <taxon>Metazoa</taxon>
        <taxon>Porifera</taxon>
        <taxon>Demospongiae</taxon>
        <taxon>Heteroscleromorpha</taxon>
        <taxon>Tetractinellida</taxon>
        <taxon>Astrophorina</taxon>
        <taxon>Geodiidae</taxon>
        <taxon>Geodia</taxon>
    </lineage>
</organism>
<protein>
    <submittedName>
        <fullName evidence="1">Uncharacterized protein</fullName>
    </submittedName>
</protein>
<dbReference type="Proteomes" id="UP001174909">
    <property type="component" value="Unassembled WGS sequence"/>
</dbReference>
<proteinExistence type="predicted"/>